<reference evidence="2 3" key="1">
    <citation type="journal article" date="2014" name="Genome Announc.">
        <title>Draft Genome Sequence of Amycolatopsis lurida NRRL 2430, Producer of the Glycopeptide Family Antibiotic Ristocetin.</title>
        <authorList>
            <person name="Kwun M.J."/>
            <person name="Hong H.J."/>
        </authorList>
    </citation>
    <scope>NUCLEOTIDE SEQUENCE [LARGE SCALE GENOMIC DNA]</scope>
    <source>
        <strain evidence="2 3">NRRL 2430</strain>
    </source>
</reference>
<keyword evidence="3" id="KW-1185">Reference proteome</keyword>
<dbReference type="EMBL" id="JFBM01000022">
    <property type="protein sequence ID" value="KFU78780.1"/>
    <property type="molecule type" value="Genomic_DNA"/>
</dbReference>
<protein>
    <submittedName>
        <fullName evidence="2">Membrane protein</fullName>
    </submittedName>
</protein>
<proteinExistence type="predicted"/>
<feature type="transmembrane region" description="Helical" evidence="1">
    <location>
        <begin position="33"/>
        <end position="51"/>
    </location>
</feature>
<keyword evidence="1" id="KW-0812">Transmembrane</keyword>
<keyword evidence="1" id="KW-1133">Transmembrane helix</keyword>
<feature type="transmembrane region" description="Helical" evidence="1">
    <location>
        <begin position="72"/>
        <end position="98"/>
    </location>
</feature>
<dbReference type="AlphaFoldDB" id="A0A2P2FPY5"/>
<sequence>MSFAFALVIAAFAVVFREDVLSIAMVDAGVLVLLAYLVGYLVVTVAAFGAATSEQIEDWASRERRGTFAQRYVFGTAPGPGVSIIIAAAALAVAMAWMPGLGGESLPSGARVGVAVALVVVAWICVLVSFAIAYHADDVVEHGDALRFPGAGSAEWSDYIYFAVSVMTTFGTTDVDVVSREMRRTVTTHAVIAFVFNTVTVAAVVSTLNSG</sequence>
<dbReference type="Pfam" id="PF07077">
    <property type="entry name" value="DUF1345"/>
    <property type="match status" value="1"/>
</dbReference>
<name>A0A2P2FPY5_AMYLU</name>
<evidence type="ECO:0000313" key="3">
    <source>
        <dbReference type="Proteomes" id="UP000256220"/>
    </source>
</evidence>
<dbReference type="InterPro" id="IPR009781">
    <property type="entry name" value="DUF1345"/>
</dbReference>
<evidence type="ECO:0000313" key="2">
    <source>
        <dbReference type="EMBL" id="KFU78780.1"/>
    </source>
</evidence>
<gene>
    <name evidence="2" type="ORF">BB31_23860</name>
</gene>
<dbReference type="Proteomes" id="UP000256220">
    <property type="component" value="Unassembled WGS sequence"/>
</dbReference>
<feature type="transmembrane region" description="Helical" evidence="1">
    <location>
        <begin position="110"/>
        <end position="134"/>
    </location>
</feature>
<evidence type="ECO:0000256" key="1">
    <source>
        <dbReference type="SAM" id="Phobius"/>
    </source>
</evidence>
<organism evidence="2 3">
    <name type="scientific">Amycolatopsis lurida NRRL 2430</name>
    <dbReference type="NCBI Taxonomy" id="1460371"/>
    <lineage>
        <taxon>Bacteria</taxon>
        <taxon>Bacillati</taxon>
        <taxon>Actinomycetota</taxon>
        <taxon>Actinomycetes</taxon>
        <taxon>Pseudonocardiales</taxon>
        <taxon>Pseudonocardiaceae</taxon>
        <taxon>Amycolatopsis</taxon>
    </lineage>
</organism>
<accession>A0A2P2FPY5</accession>
<dbReference type="Gene3D" id="1.10.287.70">
    <property type="match status" value="1"/>
</dbReference>
<keyword evidence="1" id="KW-0472">Membrane</keyword>
<dbReference type="RefSeq" id="WP_091596406.1">
    <property type="nucleotide sequence ID" value="NZ_JFBM01000022.1"/>
</dbReference>
<feature type="transmembrane region" description="Helical" evidence="1">
    <location>
        <begin position="190"/>
        <end position="208"/>
    </location>
</feature>
<comment type="caution">
    <text evidence="2">The sequence shown here is derived from an EMBL/GenBank/DDBJ whole genome shotgun (WGS) entry which is preliminary data.</text>
</comment>